<keyword evidence="3" id="KW-0732">Signal</keyword>
<evidence type="ECO:0000313" key="4">
    <source>
        <dbReference type="EMBL" id="KAG7085798.1"/>
    </source>
</evidence>
<reference evidence="4" key="1">
    <citation type="journal article" date="2021" name="Genome Biol. Evol.">
        <title>The assembled and annotated genome of the fairy-ring fungus Marasmius oreades.</title>
        <authorList>
            <person name="Hiltunen M."/>
            <person name="Ament-Velasquez S.L."/>
            <person name="Johannesson H."/>
        </authorList>
    </citation>
    <scope>NUCLEOTIDE SEQUENCE</scope>
    <source>
        <strain evidence="4">03SP1</strain>
    </source>
</reference>
<feature type="compositionally biased region" description="Low complexity" evidence="1">
    <location>
        <begin position="153"/>
        <end position="178"/>
    </location>
</feature>
<dbReference type="KEGG" id="more:E1B28_003338"/>
<keyword evidence="2" id="KW-0472">Membrane</keyword>
<accession>A0A9P7RMV1</accession>
<keyword evidence="2" id="KW-1133">Transmembrane helix</keyword>
<sequence length="396" mass="42429">MPSERLMRIVLFLSASSIGVQAQIHASCTNSSFFWSYNSKGDSPCQMGEALGTVCTPSFNIPSLPDGYYYFGTGHTITPCVCNTVYYTMLSLCGLCQNGYTDRFDLWSSNCTRTYDTVFPSALPSGLRLPYYAYLPLDSVNKSIDVGALQANTGPERTGTATRTPTSTSFGSTGTSHSGGDDPFADELKDEAKKVGIIAGSVVAGIWVFWAVGAGIVWFICRRNSRRMYGDPSQMYLQNNGAPGAIPYASVPPSSPPASTTTGTSPGLGEKVYNPNDPSTYPQTPPLATLGYQQQPSYNYNTASSSDRTSVVVPSSPNNTSIYQPQPPPLESDRTSVLTPPNSAGLPNPHAQAQAHYAVSPDGTTTLAPMGTIQNPYPYSSYDTHRQVYVNGVPQV</sequence>
<feature type="compositionally biased region" description="Low complexity" evidence="1">
    <location>
        <begin position="309"/>
        <end position="321"/>
    </location>
</feature>
<dbReference type="AlphaFoldDB" id="A0A9P7RMV1"/>
<feature type="signal peptide" evidence="3">
    <location>
        <begin position="1"/>
        <end position="22"/>
    </location>
</feature>
<dbReference type="EMBL" id="CM032191">
    <property type="protein sequence ID" value="KAG7085798.1"/>
    <property type="molecule type" value="Genomic_DNA"/>
</dbReference>
<dbReference type="RefSeq" id="XP_043002269.1">
    <property type="nucleotide sequence ID" value="XM_043160313.1"/>
</dbReference>
<organism evidence="4 5">
    <name type="scientific">Marasmius oreades</name>
    <name type="common">fairy-ring Marasmius</name>
    <dbReference type="NCBI Taxonomy" id="181124"/>
    <lineage>
        <taxon>Eukaryota</taxon>
        <taxon>Fungi</taxon>
        <taxon>Dikarya</taxon>
        <taxon>Basidiomycota</taxon>
        <taxon>Agaricomycotina</taxon>
        <taxon>Agaricomycetes</taxon>
        <taxon>Agaricomycetidae</taxon>
        <taxon>Agaricales</taxon>
        <taxon>Marasmiineae</taxon>
        <taxon>Marasmiaceae</taxon>
        <taxon>Marasmius</taxon>
    </lineage>
</organism>
<evidence type="ECO:0000256" key="3">
    <source>
        <dbReference type="SAM" id="SignalP"/>
    </source>
</evidence>
<dbReference type="GeneID" id="66072414"/>
<feature type="compositionally biased region" description="Low complexity" evidence="1">
    <location>
        <begin position="249"/>
        <end position="267"/>
    </location>
</feature>
<feature type="region of interest" description="Disordered" evidence="1">
    <location>
        <begin position="151"/>
        <end position="185"/>
    </location>
</feature>
<keyword evidence="5" id="KW-1185">Reference proteome</keyword>
<comment type="caution">
    <text evidence="4">The sequence shown here is derived from an EMBL/GenBank/DDBJ whole genome shotgun (WGS) entry which is preliminary data.</text>
</comment>
<keyword evidence="2" id="KW-0812">Transmembrane</keyword>
<protein>
    <submittedName>
        <fullName evidence="4">Uncharacterized protein</fullName>
    </submittedName>
</protein>
<dbReference type="Proteomes" id="UP001049176">
    <property type="component" value="Chromosome 11"/>
</dbReference>
<feature type="region of interest" description="Disordered" evidence="1">
    <location>
        <begin position="247"/>
        <end position="337"/>
    </location>
</feature>
<feature type="transmembrane region" description="Helical" evidence="2">
    <location>
        <begin position="197"/>
        <end position="221"/>
    </location>
</feature>
<evidence type="ECO:0000313" key="5">
    <source>
        <dbReference type="Proteomes" id="UP001049176"/>
    </source>
</evidence>
<evidence type="ECO:0000256" key="2">
    <source>
        <dbReference type="SAM" id="Phobius"/>
    </source>
</evidence>
<feature type="chain" id="PRO_5040424351" evidence="3">
    <location>
        <begin position="23"/>
        <end position="396"/>
    </location>
</feature>
<proteinExistence type="predicted"/>
<name>A0A9P7RMV1_9AGAR</name>
<feature type="compositionally biased region" description="Polar residues" evidence="1">
    <location>
        <begin position="291"/>
        <end position="308"/>
    </location>
</feature>
<dbReference type="OrthoDB" id="2526171at2759"/>
<gene>
    <name evidence="4" type="ORF">E1B28_003338</name>
</gene>
<evidence type="ECO:0000256" key="1">
    <source>
        <dbReference type="SAM" id="MobiDB-lite"/>
    </source>
</evidence>